<evidence type="ECO:0000256" key="8">
    <source>
        <dbReference type="ARBA" id="ARBA00022840"/>
    </source>
</evidence>
<comment type="catalytic activity">
    <reaction evidence="13">
        <text>ATP + H2O + xenobioticSide 1 = ADP + phosphate + xenobioticSide 2.</text>
        <dbReference type="EC" id="7.6.2.2"/>
    </reaction>
</comment>
<dbReference type="GO" id="GO:0017085">
    <property type="term" value="P:response to insecticide"/>
    <property type="evidence" value="ECO:0007669"/>
    <property type="project" value="UniProtKB-ARBA"/>
</dbReference>
<comment type="caution">
    <text evidence="19">The sequence shown here is derived from an EMBL/GenBank/DDBJ whole genome shotgun (WGS) entry which is preliminary data.</text>
</comment>
<comment type="similarity">
    <text evidence="2">Belongs to the ABC transporter superfamily. ABCB family. Multidrug resistance exporter (TC 3.A.1.201) subfamily.</text>
</comment>
<dbReference type="SUPFAM" id="SSF49562">
    <property type="entry name" value="C2 domain (Calcium/lipid-binding domain, CaLB)"/>
    <property type="match status" value="2"/>
</dbReference>
<keyword evidence="20" id="KW-1185">Reference proteome</keyword>
<dbReference type="PANTHER" id="PTHR43394:SF27">
    <property type="entry name" value="ATP-DEPENDENT TRANSLOCASE ABCB1-LIKE"/>
    <property type="match status" value="1"/>
</dbReference>
<dbReference type="PROSITE" id="PS00211">
    <property type="entry name" value="ABC_TRANSPORTER_1"/>
    <property type="match status" value="2"/>
</dbReference>
<dbReference type="PROSITE" id="PS50929">
    <property type="entry name" value="ABC_TM1F"/>
    <property type="match status" value="2"/>
</dbReference>
<dbReference type="InterPro" id="IPR003439">
    <property type="entry name" value="ABC_transporter-like_ATP-bd"/>
</dbReference>
<dbReference type="SUPFAM" id="SSF90123">
    <property type="entry name" value="ABC transporter transmembrane region"/>
    <property type="match status" value="2"/>
</dbReference>
<evidence type="ECO:0000259" key="18">
    <source>
        <dbReference type="PROSITE" id="PS50929"/>
    </source>
</evidence>
<dbReference type="FunFam" id="3.40.50.300:FF:000916">
    <property type="entry name" value="ABC transporter B family member 9"/>
    <property type="match status" value="1"/>
</dbReference>
<evidence type="ECO:0000256" key="4">
    <source>
        <dbReference type="ARBA" id="ARBA00022448"/>
    </source>
</evidence>
<keyword evidence="4" id="KW-0813">Transport</keyword>
<dbReference type="Pfam" id="PF00664">
    <property type="entry name" value="ABC_membrane"/>
    <property type="match status" value="2"/>
</dbReference>
<protein>
    <recommendedName>
        <fullName evidence="3">ABC-type xenobiotic transporter</fullName>
        <ecNumber evidence="3">7.6.2.2</ecNumber>
    </recommendedName>
</protein>
<feature type="transmembrane region" description="Helical" evidence="15">
    <location>
        <begin position="1504"/>
        <end position="1526"/>
    </location>
</feature>
<feature type="transmembrane region" description="Helical" evidence="15">
    <location>
        <begin position="1557"/>
        <end position="1581"/>
    </location>
</feature>
<dbReference type="InterPro" id="IPR003593">
    <property type="entry name" value="AAA+_ATPase"/>
</dbReference>
<dbReference type="Gene3D" id="2.60.40.150">
    <property type="entry name" value="C2 domain"/>
    <property type="match status" value="1"/>
</dbReference>
<dbReference type="SMART" id="SM00239">
    <property type="entry name" value="C2"/>
    <property type="match status" value="2"/>
</dbReference>
<dbReference type="GO" id="GO:0097254">
    <property type="term" value="P:renal tubular secretion"/>
    <property type="evidence" value="ECO:0007669"/>
    <property type="project" value="UniProtKB-ARBA"/>
</dbReference>
<dbReference type="FunFam" id="3.40.50.300:FF:000479">
    <property type="entry name" value="Multidrug resistance protein 1A"/>
    <property type="match status" value="1"/>
</dbReference>
<dbReference type="CDD" id="cd18578">
    <property type="entry name" value="ABC_6TM_Pgp_ABCB1_D2_like"/>
    <property type="match status" value="1"/>
</dbReference>
<evidence type="ECO:0000259" key="16">
    <source>
        <dbReference type="PROSITE" id="PS50004"/>
    </source>
</evidence>
<evidence type="ECO:0000256" key="9">
    <source>
        <dbReference type="ARBA" id="ARBA00022967"/>
    </source>
</evidence>
<evidence type="ECO:0000259" key="17">
    <source>
        <dbReference type="PROSITE" id="PS50893"/>
    </source>
</evidence>
<evidence type="ECO:0000256" key="11">
    <source>
        <dbReference type="ARBA" id="ARBA00023136"/>
    </source>
</evidence>
<feature type="transmembrane region" description="Helical" evidence="15">
    <location>
        <begin position="849"/>
        <end position="866"/>
    </location>
</feature>
<feature type="transmembrane region" description="Helical" evidence="15">
    <location>
        <begin position="1740"/>
        <end position="1760"/>
    </location>
</feature>
<evidence type="ECO:0000256" key="15">
    <source>
        <dbReference type="SAM" id="Phobius"/>
    </source>
</evidence>
<dbReference type="SUPFAM" id="SSF52540">
    <property type="entry name" value="P-loop containing nucleoside triphosphate hydrolases"/>
    <property type="match status" value="2"/>
</dbReference>
<feature type="transmembrane region" description="Helical" evidence="15">
    <location>
        <begin position="1659"/>
        <end position="1680"/>
    </location>
</feature>
<dbReference type="OMA" id="INENIGM"/>
<dbReference type="InterPro" id="IPR017871">
    <property type="entry name" value="ABC_transporter-like_CS"/>
</dbReference>
<keyword evidence="9" id="KW-1278">Translocase</keyword>
<dbReference type="CDD" id="cd03249">
    <property type="entry name" value="ABC_MTABC3_MDL1_MDL2"/>
    <property type="match status" value="2"/>
</dbReference>
<evidence type="ECO:0000256" key="6">
    <source>
        <dbReference type="ARBA" id="ARBA00022737"/>
    </source>
</evidence>
<proteinExistence type="inferred from homology"/>
<dbReference type="InterPro" id="IPR035892">
    <property type="entry name" value="C2_domain_sf"/>
</dbReference>
<evidence type="ECO:0000256" key="3">
    <source>
        <dbReference type="ARBA" id="ARBA00012191"/>
    </source>
</evidence>
<dbReference type="CDD" id="cd18577">
    <property type="entry name" value="ABC_6TM_Pgp_ABCB1_D1_like"/>
    <property type="match status" value="1"/>
</dbReference>
<dbReference type="EMBL" id="JAPWDV010000002">
    <property type="protein sequence ID" value="KAJ6219060.1"/>
    <property type="molecule type" value="Genomic_DNA"/>
</dbReference>
<evidence type="ECO:0000256" key="10">
    <source>
        <dbReference type="ARBA" id="ARBA00022989"/>
    </source>
</evidence>
<keyword evidence="8" id="KW-0067">ATP-binding</keyword>
<dbReference type="PANTHER" id="PTHR43394">
    <property type="entry name" value="ATP-DEPENDENT PERMEASE MDL1, MITOCHONDRIAL"/>
    <property type="match status" value="1"/>
</dbReference>
<evidence type="ECO:0000313" key="19">
    <source>
        <dbReference type="EMBL" id="KAJ6219060.1"/>
    </source>
</evidence>
<feature type="domain" description="ABC transmembrane type-1" evidence="18">
    <location>
        <begin position="1507"/>
        <end position="1800"/>
    </location>
</feature>
<keyword evidence="7" id="KW-0547">Nucleotide-binding</keyword>
<dbReference type="Pfam" id="PF00005">
    <property type="entry name" value="ABC_tran"/>
    <property type="match status" value="2"/>
</dbReference>
<keyword evidence="5 15" id="KW-0812">Transmembrane</keyword>
<evidence type="ECO:0000256" key="5">
    <source>
        <dbReference type="ARBA" id="ARBA00022692"/>
    </source>
</evidence>
<dbReference type="PROSITE" id="PS50893">
    <property type="entry name" value="ABC_TRANSPORTER_2"/>
    <property type="match status" value="2"/>
</dbReference>
<gene>
    <name evidence="19" type="ORF">RDWZM_004872</name>
</gene>
<dbReference type="Gene3D" id="1.20.1560.10">
    <property type="entry name" value="ABC transporter type 1, transmembrane domain"/>
    <property type="match status" value="1"/>
</dbReference>
<dbReference type="InterPro" id="IPR039421">
    <property type="entry name" value="Type_1_exporter"/>
</dbReference>
<feature type="transmembrane region" description="Helical" evidence="15">
    <location>
        <begin position="32"/>
        <end position="58"/>
    </location>
</feature>
<dbReference type="GO" id="GO:0005524">
    <property type="term" value="F:ATP binding"/>
    <property type="evidence" value="ECO:0007669"/>
    <property type="project" value="UniProtKB-KW"/>
</dbReference>
<evidence type="ECO:0000256" key="7">
    <source>
        <dbReference type="ARBA" id="ARBA00022741"/>
    </source>
</evidence>
<dbReference type="GO" id="GO:0016887">
    <property type="term" value="F:ATP hydrolysis activity"/>
    <property type="evidence" value="ECO:0007669"/>
    <property type="project" value="InterPro"/>
</dbReference>
<evidence type="ECO:0000256" key="1">
    <source>
        <dbReference type="ARBA" id="ARBA00004141"/>
    </source>
</evidence>
<keyword evidence="10 15" id="KW-1133">Transmembrane helix</keyword>
<dbReference type="GO" id="GO:0015421">
    <property type="term" value="F:ABC-type oligopeptide transporter activity"/>
    <property type="evidence" value="ECO:0007669"/>
    <property type="project" value="TreeGrafter"/>
</dbReference>
<name>A0A9Q0M4N6_BLOTA</name>
<dbReference type="InterPro" id="IPR011527">
    <property type="entry name" value="ABC1_TM_dom"/>
</dbReference>
<keyword evidence="6" id="KW-0677">Repeat</keyword>
<organism evidence="19 20">
    <name type="scientific">Blomia tropicalis</name>
    <name type="common">Mite</name>
    <dbReference type="NCBI Taxonomy" id="40697"/>
    <lineage>
        <taxon>Eukaryota</taxon>
        <taxon>Metazoa</taxon>
        <taxon>Ecdysozoa</taxon>
        <taxon>Arthropoda</taxon>
        <taxon>Chelicerata</taxon>
        <taxon>Arachnida</taxon>
        <taxon>Acari</taxon>
        <taxon>Acariformes</taxon>
        <taxon>Sarcoptiformes</taxon>
        <taxon>Astigmata</taxon>
        <taxon>Glycyphagoidea</taxon>
        <taxon>Echimyopodidae</taxon>
        <taxon>Blomia</taxon>
    </lineage>
</organism>
<evidence type="ECO:0000313" key="20">
    <source>
        <dbReference type="Proteomes" id="UP001142055"/>
    </source>
</evidence>
<dbReference type="GO" id="GO:0008559">
    <property type="term" value="F:ABC-type xenobiotic transporter activity"/>
    <property type="evidence" value="ECO:0007669"/>
    <property type="project" value="UniProtKB-EC"/>
</dbReference>
<keyword evidence="11 15" id="KW-0472">Membrane</keyword>
<feature type="domain" description="C2" evidence="16">
    <location>
        <begin position="473"/>
        <end position="598"/>
    </location>
</feature>
<dbReference type="GO" id="GO:0005743">
    <property type="term" value="C:mitochondrial inner membrane"/>
    <property type="evidence" value="ECO:0007669"/>
    <property type="project" value="TreeGrafter"/>
</dbReference>
<dbReference type="InterPro" id="IPR027417">
    <property type="entry name" value="P-loop_NTPase"/>
</dbReference>
<dbReference type="Pfam" id="PF00168">
    <property type="entry name" value="C2"/>
    <property type="match status" value="2"/>
</dbReference>
<accession>A0A9Q0M4N6</accession>
<evidence type="ECO:0000256" key="2">
    <source>
        <dbReference type="ARBA" id="ARBA00007577"/>
    </source>
</evidence>
<feature type="transmembrane region" description="Helical" evidence="15">
    <location>
        <begin position="683"/>
        <end position="700"/>
    </location>
</feature>
<dbReference type="SMART" id="SM00382">
    <property type="entry name" value="AAA"/>
    <property type="match status" value="2"/>
</dbReference>
<reference evidence="19" key="1">
    <citation type="submission" date="2022-12" db="EMBL/GenBank/DDBJ databases">
        <title>Genome assemblies of Blomia tropicalis.</title>
        <authorList>
            <person name="Cui Y."/>
        </authorList>
    </citation>
    <scope>NUCLEOTIDE SEQUENCE</scope>
    <source>
        <tissue evidence="19">Adult mites</tissue>
    </source>
</reference>
<dbReference type="InterPro" id="IPR000008">
    <property type="entry name" value="C2_dom"/>
</dbReference>
<feature type="transmembrane region" description="Helical" evidence="15">
    <location>
        <begin position="907"/>
        <end position="932"/>
    </location>
</feature>
<dbReference type="InterPro" id="IPR036640">
    <property type="entry name" value="ABC1_TM_sf"/>
</dbReference>
<dbReference type="EC" id="7.6.2.2" evidence="3"/>
<feature type="transmembrane region" description="Helical" evidence="15">
    <location>
        <begin position="1089"/>
        <end position="1114"/>
    </location>
</feature>
<feature type="region of interest" description="Disordered" evidence="14">
    <location>
        <begin position="1436"/>
        <end position="1483"/>
    </location>
</feature>
<evidence type="ECO:0000256" key="13">
    <source>
        <dbReference type="ARBA" id="ARBA00034018"/>
    </source>
</evidence>
<feature type="region of interest" description="Disordered" evidence="14">
    <location>
        <begin position="71"/>
        <end position="93"/>
    </location>
</feature>
<feature type="domain" description="ABC transmembrane type-1" evidence="18">
    <location>
        <begin position="853"/>
        <end position="1138"/>
    </location>
</feature>
<feature type="domain" description="ABC transporter" evidence="17">
    <location>
        <begin position="1839"/>
        <end position="2077"/>
    </location>
</feature>
<dbReference type="Proteomes" id="UP001142055">
    <property type="component" value="Chromosome 2"/>
</dbReference>
<evidence type="ECO:0000256" key="14">
    <source>
        <dbReference type="SAM" id="MobiDB-lite"/>
    </source>
</evidence>
<feature type="compositionally biased region" description="Low complexity" evidence="14">
    <location>
        <begin position="1459"/>
        <end position="1471"/>
    </location>
</feature>
<feature type="domain" description="ABC transporter" evidence="17">
    <location>
        <begin position="1196"/>
        <end position="1433"/>
    </location>
</feature>
<dbReference type="GO" id="GO:0090374">
    <property type="term" value="P:oligopeptide export from mitochondrion"/>
    <property type="evidence" value="ECO:0007669"/>
    <property type="project" value="TreeGrafter"/>
</dbReference>
<feature type="compositionally biased region" description="Low complexity" evidence="14">
    <location>
        <begin position="79"/>
        <end position="88"/>
    </location>
</feature>
<evidence type="ECO:0000256" key="12">
    <source>
        <dbReference type="ARBA" id="ARBA00023180"/>
    </source>
</evidence>
<sequence>MTNQRVVIKKDCQQDPLNPIVKPYKPIPWSELILYAIAFYFAVPTSLYWFLVCVYLLYRLFYYDEEDENDGEEETIDSNNNPTTTNRTPTKRKLSKRIKASITNFFNTTSKNRYSKLSSSIEEEDAEEEEEEGVGAVDIIDEEDIINNNIPIYDELEGFEEGEEERDNKYDCDKSFERIQFKSTPIQFTRTQSSSLSSNISSEHINSSSNIAMIRNDESSDGISHKSFISNNNNNNLKSSRKWHQNIGKILKHWRRTKSTSMPYNAIVSNTTLNSIADLDDNRSVRSSLVTLDDQCPSINNNNNNNHQQLIERQHNQLFGANVSTNVTITLIKGHHLRMWNDNNQLQDRQLVQHQNRSYYIRFQLDKEKYKSKIVSNSVQFPYFGERFQLNRLNDQSNGLLEIMLCSTGSSSNVIQRTAIDLDDLKPYDKTHHRVERFSNEPDDLKAIEFMITVSGLHDQPNETIIRERLTCKEYFKHDFFNDPKNLTNVGQLMVTIHEAEFSQTAKPLTSIYSAVTERILNPYCVLEVMNQSVQTSVEWNTRTPQWRKQFEINIKDVNHIAEFSVYNRDRSSNTDQLLGKVGIPLLQIKNDLGPQWYELRDHKLRRITNGRVLRLKLELHFVYNPIKALLITVFTAKQANYVEQKSRLHISHFRRNLFRVVTFGRWVNVWMHYLHSCFEWQCSIRSIIALLYSFMFLLYFDEHLMLIWIIGYILQSGLQLWLEPYNMDPIVDSNDSGFDECSIETENDDMSISNVSTAISTSITSPQKQKLKRSTSLRDKYSNAHALYNRFKNFMLRNSSFIDRIEKLYFTFDKMTMMDDNESKEKGKTKKMNISTFEMLKYLSKIDILYLIIGMIGAISTGFAWPTMTTTYGDFINIFVNFENDFNAANTPEEADQIRQQLMNDVLHIMVITMSIMAGFIVGHYIALYCFQQFAQRSMRRIKTIYFQSILRQEVGWYDEQSSGEFASRISNDFKKFENGINENIGMMIYNGSTMIFYLIYGISLGWKLALVILATAPITVVSTYLMTKFQTKYSTEEMNSYSIASSVAEEVISSIRTVFAFNGQQRENQRYETLLQRAMKNGFKRNFVTGLGSAMNWMILYGGFAIGIWYGVKLMNEEEENGNSETYSVGRIVSIFWDMEGVSYHLAAAAPFYETLQIARSASESIFKTIKRKTLIDPFETEGIKLNQSYESRLELRNIHFHYPTRPNIKVLNNFNLRINPGEIIALVGSSGCGKSTIIQLLQRFYDVEQGEILLNGNNLKHLNVGWLRQQMGIVGQEPILFDGTIEENIRLGATGPITMEDIIEVTKEANAHDFICKFTDGYGTNVGDRGAQLSGGQKQRIAIARALISKPRILLLDEATSALDLQSEYSVQMALDRASKGRTTIIVAHRLSTIRNADRIVYIHDGQVVEMGTHSQLIEQKGYYHQLVMAQSTDTKDDNDDEGEGKKMSQLKQHRTTISSTRSSIGTIEDPTMKNGEDENDYTNSSFPFRRLFKIIWKDKLNFIIALIASILFGFSTPAYALIFGSFVDEFTVQPGTFTNEIIPLKETIVKYSIYFLCLAFALLICNTIQIFLFGVVGEKLTMRLRMMAFGAILRQKIEWFDRPKNGAGIICSRLADDAANIQGVTGLRVSMLCQAISTLIVSVIISFMVNWQLALLGLGLMPFLALSSIATGSVSAQQAKLDGEASKRSSKLIIEVMNSPRTVVSLHKQNHFLDNFVNCLDNHYSESVKKISKKSIIISLSFGAAMFAYGIMFPLGGYLLSHQFIKSGDFFRISESMLYGALIIGQTAILSSDFFKAKVAANNIFHLIDRDANERMVVSSKQQQQQPMIKSNGNLSIRELYFTYESRPDQPVLNGLSFEARQGQTIALVGSSGCGKSTIIQLLEQFYQSHRGQILLDDNNMEHLETNWIRSQISLVSQEPNLFSYSIGENIAYGDNSRIVTEKEIIDAAMQANIDEFIRNLPNGYDTMIGSKGVQLSGGQRQRIAIARALIRNPSILLLDEATSALDADSESIVQSALEHASRGRTCIVVAHRLKTIVNSDRIIVIDKGRNVEQGTHQELLDKRGYYWRLYNVTKV</sequence>
<comment type="subcellular location">
    <subcellularLocation>
        <location evidence="1">Membrane</location>
        <topology evidence="1">Multi-pass membrane protein</topology>
    </subcellularLocation>
</comment>
<dbReference type="Gene3D" id="3.40.50.300">
    <property type="entry name" value="P-loop containing nucleotide triphosphate hydrolases"/>
    <property type="match status" value="2"/>
</dbReference>
<keyword evidence="12" id="KW-0325">Glycoprotein</keyword>
<dbReference type="PROSITE" id="PS50004">
    <property type="entry name" value="C2"/>
    <property type="match status" value="1"/>
</dbReference>
<feature type="transmembrane region" description="Helical" evidence="15">
    <location>
        <begin position="1633"/>
        <end position="1653"/>
    </location>
</feature>